<keyword evidence="3" id="KW-1185">Reference proteome</keyword>
<gene>
    <name evidence="2" type="ORF">HanXRQr2_Chr17g0798301</name>
</gene>
<reference evidence="2" key="1">
    <citation type="journal article" date="2017" name="Nature">
        <title>The sunflower genome provides insights into oil metabolism, flowering and Asterid evolution.</title>
        <authorList>
            <person name="Badouin H."/>
            <person name="Gouzy J."/>
            <person name="Grassa C.J."/>
            <person name="Murat F."/>
            <person name="Staton S.E."/>
            <person name="Cottret L."/>
            <person name="Lelandais-Briere C."/>
            <person name="Owens G.L."/>
            <person name="Carrere S."/>
            <person name="Mayjonade B."/>
            <person name="Legrand L."/>
            <person name="Gill N."/>
            <person name="Kane N.C."/>
            <person name="Bowers J.E."/>
            <person name="Hubner S."/>
            <person name="Bellec A."/>
            <person name="Berard A."/>
            <person name="Berges H."/>
            <person name="Blanchet N."/>
            <person name="Boniface M.C."/>
            <person name="Brunel D."/>
            <person name="Catrice O."/>
            <person name="Chaidir N."/>
            <person name="Claudel C."/>
            <person name="Donnadieu C."/>
            <person name="Faraut T."/>
            <person name="Fievet G."/>
            <person name="Helmstetter N."/>
            <person name="King M."/>
            <person name="Knapp S.J."/>
            <person name="Lai Z."/>
            <person name="Le Paslier M.C."/>
            <person name="Lippi Y."/>
            <person name="Lorenzon L."/>
            <person name="Mandel J.R."/>
            <person name="Marage G."/>
            <person name="Marchand G."/>
            <person name="Marquand E."/>
            <person name="Bret-Mestries E."/>
            <person name="Morien E."/>
            <person name="Nambeesan S."/>
            <person name="Nguyen T."/>
            <person name="Pegot-Espagnet P."/>
            <person name="Pouilly N."/>
            <person name="Raftis F."/>
            <person name="Sallet E."/>
            <person name="Schiex T."/>
            <person name="Thomas J."/>
            <person name="Vandecasteele C."/>
            <person name="Vares D."/>
            <person name="Vear F."/>
            <person name="Vautrin S."/>
            <person name="Crespi M."/>
            <person name="Mangin B."/>
            <person name="Burke J.M."/>
            <person name="Salse J."/>
            <person name="Munos S."/>
            <person name="Vincourt P."/>
            <person name="Rieseberg L.H."/>
            <person name="Langlade N.B."/>
        </authorList>
    </citation>
    <scope>NUCLEOTIDE SEQUENCE</scope>
    <source>
        <tissue evidence="2">Leaves</tissue>
    </source>
</reference>
<comment type="caution">
    <text evidence="2">The sequence shown here is derived from an EMBL/GenBank/DDBJ whole genome shotgun (WGS) entry which is preliminary data.</text>
</comment>
<reference evidence="2" key="2">
    <citation type="submission" date="2020-06" db="EMBL/GenBank/DDBJ databases">
        <title>Helianthus annuus Genome sequencing and assembly Release 2.</title>
        <authorList>
            <person name="Gouzy J."/>
            <person name="Langlade N."/>
            <person name="Munos S."/>
        </authorList>
    </citation>
    <scope>NUCLEOTIDE SEQUENCE</scope>
    <source>
        <tissue evidence="2">Leaves</tissue>
    </source>
</reference>
<dbReference type="AlphaFoldDB" id="A0A9K3DGS0"/>
<protein>
    <submittedName>
        <fullName evidence="2">Uncharacterized protein</fullName>
    </submittedName>
</protein>
<organism evidence="2 3">
    <name type="scientific">Helianthus annuus</name>
    <name type="common">Common sunflower</name>
    <dbReference type="NCBI Taxonomy" id="4232"/>
    <lineage>
        <taxon>Eukaryota</taxon>
        <taxon>Viridiplantae</taxon>
        <taxon>Streptophyta</taxon>
        <taxon>Embryophyta</taxon>
        <taxon>Tracheophyta</taxon>
        <taxon>Spermatophyta</taxon>
        <taxon>Magnoliopsida</taxon>
        <taxon>eudicotyledons</taxon>
        <taxon>Gunneridae</taxon>
        <taxon>Pentapetalae</taxon>
        <taxon>asterids</taxon>
        <taxon>campanulids</taxon>
        <taxon>Asterales</taxon>
        <taxon>Asteraceae</taxon>
        <taxon>Asteroideae</taxon>
        <taxon>Heliantheae alliance</taxon>
        <taxon>Heliantheae</taxon>
        <taxon>Helianthus</taxon>
    </lineage>
</organism>
<evidence type="ECO:0000313" key="2">
    <source>
        <dbReference type="EMBL" id="KAF5755055.1"/>
    </source>
</evidence>
<name>A0A9K3DGS0_HELAN</name>
<dbReference type="EMBL" id="MNCJ02000332">
    <property type="protein sequence ID" value="KAF5755055.1"/>
    <property type="molecule type" value="Genomic_DNA"/>
</dbReference>
<accession>A0A9K3DGS0</accession>
<sequence>MAVRRLNPKSLSFLSLLLLFSIASAKVFFEERFEGFMLIAIVNGDGWENRWVKSDWKKDENMAGRWR</sequence>
<evidence type="ECO:0000256" key="1">
    <source>
        <dbReference type="SAM" id="SignalP"/>
    </source>
</evidence>
<proteinExistence type="predicted"/>
<keyword evidence="1" id="KW-0732">Signal</keyword>
<feature type="chain" id="PRO_5039886234" evidence="1">
    <location>
        <begin position="26"/>
        <end position="67"/>
    </location>
</feature>
<dbReference type="Proteomes" id="UP000215914">
    <property type="component" value="Unassembled WGS sequence"/>
</dbReference>
<evidence type="ECO:0000313" key="3">
    <source>
        <dbReference type="Proteomes" id="UP000215914"/>
    </source>
</evidence>
<dbReference type="Gramene" id="mRNA:HanXRQr2_Chr17g0798301">
    <property type="protein sequence ID" value="mRNA:HanXRQr2_Chr17g0798301"/>
    <property type="gene ID" value="HanXRQr2_Chr17g0798301"/>
</dbReference>
<feature type="signal peptide" evidence="1">
    <location>
        <begin position="1"/>
        <end position="25"/>
    </location>
</feature>